<protein>
    <recommendedName>
        <fullName evidence="2">dATP/dGTP diphosphohydrolase N-terminal domain-containing protein</fullName>
    </recommendedName>
</protein>
<feature type="compositionally biased region" description="Basic and acidic residues" evidence="1">
    <location>
        <begin position="130"/>
        <end position="139"/>
    </location>
</feature>
<dbReference type="AlphaFoldDB" id="A0A0F8Z000"/>
<comment type="caution">
    <text evidence="3">The sequence shown here is derived from an EMBL/GenBank/DDBJ whole genome shotgun (WGS) entry which is preliminary data.</text>
</comment>
<evidence type="ECO:0000313" key="3">
    <source>
        <dbReference type="EMBL" id="KKK79410.1"/>
    </source>
</evidence>
<feature type="compositionally biased region" description="Acidic residues" evidence="1">
    <location>
        <begin position="142"/>
        <end position="151"/>
    </location>
</feature>
<evidence type="ECO:0000259" key="2">
    <source>
        <dbReference type="Pfam" id="PF18909"/>
    </source>
</evidence>
<gene>
    <name evidence="3" type="ORF">LCGC14_2833790</name>
</gene>
<dbReference type="Pfam" id="PF18909">
    <property type="entry name" value="dGTP_diPhyd_N"/>
    <property type="match status" value="1"/>
</dbReference>
<organism evidence="3">
    <name type="scientific">marine sediment metagenome</name>
    <dbReference type="NCBI Taxonomy" id="412755"/>
    <lineage>
        <taxon>unclassified sequences</taxon>
        <taxon>metagenomes</taxon>
        <taxon>ecological metagenomes</taxon>
    </lineage>
</organism>
<accession>A0A0F8Z000</accession>
<dbReference type="EMBL" id="LAZR01054042">
    <property type="protein sequence ID" value="KKK79410.1"/>
    <property type="molecule type" value="Genomic_DNA"/>
</dbReference>
<reference evidence="3" key="1">
    <citation type="journal article" date="2015" name="Nature">
        <title>Complex archaea that bridge the gap between prokaryotes and eukaryotes.</title>
        <authorList>
            <person name="Spang A."/>
            <person name="Saw J.H."/>
            <person name="Jorgensen S.L."/>
            <person name="Zaremba-Niedzwiedzka K."/>
            <person name="Martijn J."/>
            <person name="Lind A.E."/>
            <person name="van Eijk R."/>
            <person name="Schleper C."/>
            <person name="Guy L."/>
            <person name="Ettema T.J."/>
        </authorList>
    </citation>
    <scope>NUCLEOTIDE SEQUENCE</scope>
</reference>
<feature type="region of interest" description="Disordered" evidence="1">
    <location>
        <begin position="130"/>
        <end position="151"/>
    </location>
</feature>
<name>A0A0F8Z000_9ZZZZ</name>
<dbReference type="InterPro" id="IPR044038">
    <property type="entry name" value="dATP/dGTP_diPOhydrolase_N"/>
</dbReference>
<proteinExistence type="predicted"/>
<sequence>MATTKPTNPKDILGSNKVPIHLWPMTATILGTLGLLDGASKYGRSNWRAVGIRASIYYDAIARHMSAWFEGEDIDPDSGLPHMAHVLAGAAIIVDAIAGDRFRDDRMYRGGYRALMDAVTPDVARLKEKNAEHDPRHYTIADNEEDFDNGP</sequence>
<feature type="domain" description="dATP/dGTP diphosphohydrolase N-terminal" evidence="2">
    <location>
        <begin position="8"/>
        <end position="106"/>
    </location>
</feature>
<evidence type="ECO:0000256" key="1">
    <source>
        <dbReference type="SAM" id="MobiDB-lite"/>
    </source>
</evidence>